<reference evidence="11" key="1">
    <citation type="journal article" date="2010" name="Nature">
        <title>The Amphimedon queenslandica genome and the evolution of animal complexity.</title>
        <authorList>
            <person name="Srivastava M."/>
            <person name="Simakov O."/>
            <person name="Chapman J."/>
            <person name="Fahey B."/>
            <person name="Gauthier M.E."/>
            <person name="Mitros T."/>
            <person name="Richards G.S."/>
            <person name="Conaco C."/>
            <person name="Dacre M."/>
            <person name="Hellsten U."/>
            <person name="Larroux C."/>
            <person name="Putnam N.H."/>
            <person name="Stanke M."/>
            <person name="Adamska M."/>
            <person name="Darling A."/>
            <person name="Degnan S.M."/>
            <person name="Oakley T.H."/>
            <person name="Plachetzki D.C."/>
            <person name="Zhai Y."/>
            <person name="Adamski M."/>
            <person name="Calcino A."/>
            <person name="Cummins S.F."/>
            <person name="Goodstein D.M."/>
            <person name="Harris C."/>
            <person name="Jackson D.J."/>
            <person name="Leys S.P."/>
            <person name="Shu S."/>
            <person name="Woodcroft B.J."/>
            <person name="Vervoort M."/>
            <person name="Kosik K.S."/>
            <person name="Manning G."/>
            <person name="Degnan B.M."/>
            <person name="Rokhsar D.S."/>
        </authorList>
    </citation>
    <scope>NUCLEOTIDE SEQUENCE [LARGE SCALE GENOMIC DNA]</scope>
</reference>
<dbReference type="GO" id="GO:0036297">
    <property type="term" value="P:interstrand cross-link repair"/>
    <property type="evidence" value="ECO:0007669"/>
    <property type="project" value="TreeGrafter"/>
</dbReference>
<evidence type="ECO:0000256" key="4">
    <source>
        <dbReference type="ARBA" id="ARBA00023204"/>
    </source>
</evidence>
<dbReference type="GO" id="GO:0006303">
    <property type="term" value="P:double-strand break repair via nonhomologous end joining"/>
    <property type="evidence" value="ECO:0007669"/>
    <property type="project" value="TreeGrafter"/>
</dbReference>
<dbReference type="FunFam" id="3.40.50.12650:FF:000001">
    <property type="entry name" value="DNA cross-link repair 1A"/>
    <property type="match status" value="1"/>
</dbReference>
<feature type="region of interest" description="Disordered" evidence="8">
    <location>
        <begin position="1"/>
        <end position="35"/>
    </location>
</feature>
<dbReference type="AlphaFoldDB" id="A0A1X7VNF7"/>
<comment type="similarity">
    <text evidence="2">Belongs to the DNA repair metallo-beta-lactamase (DRMBL) family.</text>
</comment>
<feature type="region of interest" description="Disordered" evidence="8">
    <location>
        <begin position="56"/>
        <end position="83"/>
    </location>
</feature>
<reference evidence="10" key="2">
    <citation type="submission" date="2017-05" db="UniProtKB">
        <authorList>
            <consortium name="EnsemblMetazoa"/>
        </authorList>
    </citation>
    <scope>IDENTIFICATION</scope>
</reference>
<feature type="domain" description="DNA repair metallo-beta-lactamase" evidence="9">
    <location>
        <begin position="429"/>
        <end position="523"/>
    </location>
</feature>
<evidence type="ECO:0000256" key="3">
    <source>
        <dbReference type="ARBA" id="ARBA00022763"/>
    </source>
</evidence>
<evidence type="ECO:0000256" key="2">
    <source>
        <dbReference type="ARBA" id="ARBA00010304"/>
    </source>
</evidence>
<dbReference type="InterPro" id="IPR011084">
    <property type="entry name" value="DRMBL"/>
</dbReference>
<dbReference type="EnsemblMetazoa" id="Aqu2.1.41936_001">
    <property type="protein sequence ID" value="Aqu2.1.41936_001"/>
    <property type="gene ID" value="Aqu2.1.41936"/>
</dbReference>
<keyword evidence="5" id="KW-0539">Nucleus</keyword>
<dbReference type="SUPFAM" id="SSF56281">
    <property type="entry name" value="Metallo-hydrolase/oxidoreductase"/>
    <property type="match status" value="1"/>
</dbReference>
<evidence type="ECO:0000256" key="1">
    <source>
        <dbReference type="ARBA" id="ARBA00004123"/>
    </source>
</evidence>
<dbReference type="Pfam" id="PF07522">
    <property type="entry name" value="DRMBL"/>
    <property type="match status" value="1"/>
</dbReference>
<evidence type="ECO:0000313" key="11">
    <source>
        <dbReference type="Proteomes" id="UP000007879"/>
    </source>
</evidence>
<organism evidence="10">
    <name type="scientific">Amphimedon queenslandica</name>
    <name type="common">Sponge</name>
    <dbReference type="NCBI Taxonomy" id="400682"/>
    <lineage>
        <taxon>Eukaryota</taxon>
        <taxon>Metazoa</taxon>
        <taxon>Porifera</taxon>
        <taxon>Demospongiae</taxon>
        <taxon>Heteroscleromorpha</taxon>
        <taxon>Haplosclerida</taxon>
        <taxon>Niphatidae</taxon>
        <taxon>Amphimedon</taxon>
    </lineage>
</organism>
<evidence type="ECO:0000259" key="9">
    <source>
        <dbReference type="Pfam" id="PF07522"/>
    </source>
</evidence>
<dbReference type="InterPro" id="IPR036866">
    <property type="entry name" value="RibonucZ/Hydroxyglut_hydro"/>
</dbReference>
<dbReference type="STRING" id="400682.A0A1X7VNF7"/>
<proteinExistence type="inferred from homology"/>
<evidence type="ECO:0000313" key="10">
    <source>
        <dbReference type="EnsemblMetazoa" id="Aqu2.1.41936_001"/>
    </source>
</evidence>
<dbReference type="EnsemblMetazoa" id="XM_020003511.1">
    <property type="protein sequence ID" value="XP_019859070.1"/>
    <property type="gene ID" value="LOC100633243"/>
</dbReference>
<dbReference type="GO" id="GO:0035312">
    <property type="term" value="F:5'-3' DNA exonuclease activity"/>
    <property type="evidence" value="ECO:0007669"/>
    <property type="project" value="TreeGrafter"/>
</dbReference>
<dbReference type="KEGG" id="aqu:100633243"/>
<dbReference type="PANTHER" id="PTHR23240:SF6">
    <property type="entry name" value="DNA CROSS-LINK REPAIR 1A PROTEIN"/>
    <property type="match status" value="1"/>
</dbReference>
<keyword evidence="11" id="KW-1185">Reference proteome</keyword>
<evidence type="ECO:0000256" key="8">
    <source>
        <dbReference type="SAM" id="MobiDB-lite"/>
    </source>
</evidence>
<dbReference type="InParanoid" id="A0A1X7VNF7"/>
<dbReference type="CDD" id="cd16273">
    <property type="entry name" value="SNM1A-1C-like_MBL-fold"/>
    <property type="match status" value="1"/>
</dbReference>
<dbReference type="GO" id="GO:0003684">
    <property type="term" value="F:damaged DNA binding"/>
    <property type="evidence" value="ECO:0007669"/>
    <property type="project" value="TreeGrafter"/>
</dbReference>
<sequence>MASQSEAMGETKKRLSLSRKRKRSLNESGNEDKSSRLCSVVYEVCDSSKSYDLGSNSSNPVIILSDSGDEERDQKSNSSLPSLRPLAVSPIVSNYSLVSPSSHSTVLSLLRSPAKSTPKNQPLRKKKDTLLDHTQMKLDTFFQIPKRLKTLNAETINRSKQIKNERNSTSKFTPLLTRPTIGSVPKRRVKREHFVKPSTTEHAGKHLEHKWIPDTSITVDAFSYGSINGCTSYFLTHFHSDHYAGLNSRFAHDIYCSKVTGNLIIQELKVKSDIVHPLPLKEEKLINGVQVTLLDANHCPGSVLLLFKLPSGKVILHTGDFRLSHSMIDHNFFLTTPIDTLFLDTTYCSARYDFPPQDDVISFVVNIVLERMVKDPDTLIVCGAYTIGKEKIFTAIANSLGCQCYVSKERYKILQCLESKEIMSVVNCHSPLASPIHVMSLNKMNVEELTLYLRHYSTHYTSILAFKPTGWTATTKHNSLQDIRPVVRGVVTMYGVPYSEHSSFSELRTFVQSLSPQRVISTVGGATARRTAESQCAKWIQERCHGNKGVKVQATLDKFRKN</sequence>
<dbReference type="FunFam" id="3.60.15.10:FF:000010">
    <property type="entry name" value="DNA cross-link repair 1A"/>
    <property type="match status" value="1"/>
</dbReference>
<evidence type="ECO:0000256" key="5">
    <source>
        <dbReference type="ARBA" id="ARBA00023242"/>
    </source>
</evidence>
<evidence type="ECO:0000256" key="7">
    <source>
        <dbReference type="ARBA" id="ARBA00078423"/>
    </source>
</evidence>
<feature type="compositionally biased region" description="Basic residues" evidence="8">
    <location>
        <begin position="14"/>
        <end position="23"/>
    </location>
</feature>
<dbReference type="PANTHER" id="PTHR23240">
    <property type="entry name" value="DNA CROSS-LINK REPAIR PROTEIN PSO2/SNM1-RELATED"/>
    <property type="match status" value="1"/>
</dbReference>
<protein>
    <recommendedName>
        <fullName evidence="6">DNA cross-link repair 1A protein</fullName>
    </recommendedName>
    <alternativeName>
        <fullName evidence="7">SNM1 homolog A</fullName>
    </alternativeName>
</protein>
<dbReference type="OrthoDB" id="262529at2759"/>
<name>A0A1X7VNF7_AMPQE</name>
<accession>A0A1X7VNF7</accession>
<dbReference type="Proteomes" id="UP000007879">
    <property type="component" value="Unassembled WGS sequence"/>
</dbReference>
<evidence type="ECO:0000256" key="6">
    <source>
        <dbReference type="ARBA" id="ARBA00069609"/>
    </source>
</evidence>
<keyword evidence="3" id="KW-0227">DNA damage</keyword>
<dbReference type="GO" id="GO:0005634">
    <property type="term" value="C:nucleus"/>
    <property type="evidence" value="ECO:0007669"/>
    <property type="project" value="UniProtKB-SubCell"/>
</dbReference>
<dbReference type="Gene3D" id="3.60.15.10">
    <property type="entry name" value="Ribonuclease Z/Hydroxyacylglutathione hydrolase-like"/>
    <property type="match status" value="1"/>
</dbReference>
<gene>
    <name evidence="10" type="primary">100633243</name>
</gene>
<dbReference type="Gene3D" id="3.40.50.12650">
    <property type="match status" value="1"/>
</dbReference>
<comment type="subcellular location">
    <subcellularLocation>
        <location evidence="1">Nucleus</location>
    </subcellularLocation>
</comment>
<dbReference type="eggNOG" id="KOG1361">
    <property type="taxonomic scope" value="Eukaryota"/>
</dbReference>
<keyword evidence="4" id="KW-0234">DNA repair</keyword>